<protein>
    <recommendedName>
        <fullName evidence="2">Sel1 repeat family protein</fullName>
    </recommendedName>
</protein>
<name>A0A382X968_9ZZZZ</name>
<reference evidence="1" key="1">
    <citation type="submission" date="2018-05" db="EMBL/GenBank/DDBJ databases">
        <authorList>
            <person name="Lanie J.A."/>
            <person name="Ng W.-L."/>
            <person name="Kazmierczak K.M."/>
            <person name="Andrzejewski T.M."/>
            <person name="Davidsen T.M."/>
            <person name="Wayne K.J."/>
            <person name="Tettelin H."/>
            <person name="Glass J.I."/>
            <person name="Rusch D."/>
            <person name="Podicherti R."/>
            <person name="Tsui H.-C.T."/>
            <person name="Winkler M.E."/>
        </authorList>
    </citation>
    <scope>NUCLEOTIDE SEQUENCE</scope>
</reference>
<sequence length="33" mass="4028">ESLKDAAYWMNLACKQGNEDAEELWNEYELWDY</sequence>
<feature type="non-terminal residue" evidence="1">
    <location>
        <position position="1"/>
    </location>
</feature>
<dbReference type="AlphaFoldDB" id="A0A382X968"/>
<accession>A0A382X968</accession>
<proteinExistence type="predicted"/>
<gene>
    <name evidence="1" type="ORF">METZ01_LOCUS420581</name>
</gene>
<organism evidence="1">
    <name type="scientific">marine metagenome</name>
    <dbReference type="NCBI Taxonomy" id="408172"/>
    <lineage>
        <taxon>unclassified sequences</taxon>
        <taxon>metagenomes</taxon>
        <taxon>ecological metagenomes</taxon>
    </lineage>
</organism>
<evidence type="ECO:0008006" key="2">
    <source>
        <dbReference type="Google" id="ProtNLM"/>
    </source>
</evidence>
<evidence type="ECO:0000313" key="1">
    <source>
        <dbReference type="EMBL" id="SVD67727.1"/>
    </source>
</evidence>
<dbReference type="EMBL" id="UINC01166013">
    <property type="protein sequence ID" value="SVD67727.1"/>
    <property type="molecule type" value="Genomic_DNA"/>
</dbReference>